<evidence type="ECO:0000256" key="5">
    <source>
        <dbReference type="PIRNR" id="PIRNR006443"/>
    </source>
</evidence>
<comment type="function">
    <text evidence="1 5">May be involved in the biosynthesis of molybdopterin.</text>
</comment>
<sequence length="170" mass="18845">MSYTDHKYHAAKQVNCMVITISDTRTVETDTSGQLMVALLERNGHRVLRKTIVPDEPDAIQTQLREGIVSDDIQAILCNGGTGISVRDRSYEAIEQILDKRLDGFGELFRMLSYQEIGSAAMMSRAVAGITKDTIIFSTPGSKNAVRLAMEQLILPELGHLAWELTKHLA</sequence>
<organism evidence="7">
    <name type="scientific">Vecturithrix granuli</name>
    <dbReference type="NCBI Taxonomy" id="1499967"/>
    <lineage>
        <taxon>Bacteria</taxon>
        <taxon>Candidatus Moduliflexota</taxon>
        <taxon>Candidatus Vecturitrichia</taxon>
        <taxon>Candidatus Vecturitrichales</taxon>
        <taxon>Candidatus Vecturitrichaceae</taxon>
        <taxon>Candidatus Vecturithrix</taxon>
    </lineage>
</organism>
<reference evidence="7" key="1">
    <citation type="journal article" date="2015" name="PeerJ">
        <title>First genomic representation of candidate bacterial phylum KSB3 points to enhanced environmental sensing as a trigger of wastewater bulking.</title>
        <authorList>
            <person name="Sekiguchi Y."/>
            <person name="Ohashi A."/>
            <person name="Parks D.H."/>
            <person name="Yamauchi T."/>
            <person name="Tyson G.W."/>
            <person name="Hugenholtz P."/>
        </authorList>
    </citation>
    <scope>NUCLEOTIDE SEQUENCE [LARGE SCALE GENOMIC DNA]</scope>
</reference>
<keyword evidence="5" id="KW-0501">Molybdenum cofactor biosynthesis</keyword>
<evidence type="ECO:0000256" key="3">
    <source>
        <dbReference type="ARBA" id="ARBA00006112"/>
    </source>
</evidence>
<dbReference type="PANTHER" id="PTHR43232:SF2">
    <property type="entry name" value="MOLYBDENUM COFACTOR BIOSYNTHESIS PROTEIN B"/>
    <property type="match status" value="1"/>
</dbReference>
<keyword evidence="8" id="KW-1185">Reference proteome</keyword>
<proteinExistence type="inferred from homology"/>
<evidence type="ECO:0000256" key="2">
    <source>
        <dbReference type="ARBA" id="ARBA00005046"/>
    </source>
</evidence>
<evidence type="ECO:0000256" key="4">
    <source>
        <dbReference type="ARBA" id="ARBA00015262"/>
    </source>
</evidence>
<dbReference type="FunFam" id="3.40.980.10:FF:000006">
    <property type="entry name" value="Molybdenum cofactor biosynthesis protein B"/>
    <property type="match status" value="1"/>
</dbReference>
<evidence type="ECO:0000313" key="7">
    <source>
        <dbReference type="EMBL" id="GAK58005.1"/>
    </source>
</evidence>
<dbReference type="Gene3D" id="3.40.980.10">
    <property type="entry name" value="MoaB/Mog-like domain"/>
    <property type="match status" value="1"/>
</dbReference>
<dbReference type="Pfam" id="PF00994">
    <property type="entry name" value="MoCF_biosynth"/>
    <property type="match status" value="1"/>
</dbReference>
<evidence type="ECO:0000259" key="6">
    <source>
        <dbReference type="SMART" id="SM00852"/>
    </source>
</evidence>
<evidence type="ECO:0000313" key="8">
    <source>
        <dbReference type="Proteomes" id="UP000030661"/>
    </source>
</evidence>
<dbReference type="PIRSF" id="PIRSF006443">
    <property type="entry name" value="MoaB"/>
    <property type="match status" value="1"/>
</dbReference>
<dbReference type="InterPro" id="IPR012245">
    <property type="entry name" value="MoaB"/>
</dbReference>
<feature type="domain" description="MoaB/Mog" evidence="6">
    <location>
        <begin position="17"/>
        <end position="161"/>
    </location>
</feature>
<dbReference type="InterPro" id="IPR001453">
    <property type="entry name" value="MoaB/Mog_dom"/>
</dbReference>
<dbReference type="PANTHER" id="PTHR43232">
    <property type="entry name" value="MOLYBDENUM COFACTOR BIOSYNTHESIS PROTEIN B"/>
    <property type="match status" value="1"/>
</dbReference>
<dbReference type="GO" id="GO:0005829">
    <property type="term" value="C:cytosol"/>
    <property type="evidence" value="ECO:0007669"/>
    <property type="project" value="TreeGrafter"/>
</dbReference>
<dbReference type="SMART" id="SM00852">
    <property type="entry name" value="MoCF_biosynth"/>
    <property type="match status" value="1"/>
</dbReference>
<dbReference type="AlphaFoldDB" id="A0A081C0A0"/>
<name>A0A081C0A0_VECG1</name>
<dbReference type="HOGENOM" id="CLU_077358_2_3_0"/>
<dbReference type="EMBL" id="DF820466">
    <property type="protein sequence ID" value="GAK58005.1"/>
    <property type="molecule type" value="Genomic_DNA"/>
</dbReference>
<evidence type="ECO:0000256" key="1">
    <source>
        <dbReference type="ARBA" id="ARBA00003487"/>
    </source>
</evidence>
<dbReference type="STRING" id="1499967.U27_04978"/>
<accession>A0A081C0A0</accession>
<comment type="similarity">
    <text evidence="3 5">Belongs to the MoaB/Mog family.</text>
</comment>
<dbReference type="eggNOG" id="COG0521">
    <property type="taxonomic scope" value="Bacteria"/>
</dbReference>
<dbReference type="NCBIfam" id="TIGR00177">
    <property type="entry name" value="molyb_syn"/>
    <property type="match status" value="1"/>
</dbReference>
<dbReference type="SUPFAM" id="SSF53218">
    <property type="entry name" value="Molybdenum cofactor biosynthesis proteins"/>
    <property type="match status" value="1"/>
</dbReference>
<dbReference type="GO" id="GO:0006777">
    <property type="term" value="P:Mo-molybdopterin cofactor biosynthetic process"/>
    <property type="evidence" value="ECO:0007669"/>
    <property type="project" value="UniProtKB-UniRule"/>
</dbReference>
<dbReference type="Proteomes" id="UP000030661">
    <property type="component" value="Unassembled WGS sequence"/>
</dbReference>
<comment type="pathway">
    <text evidence="2 5">Cofactor biosynthesis; molybdopterin biosynthesis.</text>
</comment>
<dbReference type="UniPathway" id="UPA00344"/>
<dbReference type="CDD" id="cd00886">
    <property type="entry name" value="MogA_MoaB"/>
    <property type="match status" value="1"/>
</dbReference>
<dbReference type="InterPro" id="IPR036425">
    <property type="entry name" value="MoaB/Mog-like_dom_sf"/>
</dbReference>
<gene>
    <name evidence="7" type="ORF">U27_04978</name>
</gene>
<protein>
    <recommendedName>
        <fullName evidence="4 5">Molybdenum cofactor biosynthesis protein B</fullName>
    </recommendedName>
</protein>